<dbReference type="AlphaFoldDB" id="A0AAU9JCK3"/>
<gene>
    <name evidence="2" type="ORF">BSTOLATCC_MIC34113</name>
</gene>
<organism evidence="2 3">
    <name type="scientific">Blepharisma stoltei</name>
    <dbReference type="NCBI Taxonomy" id="1481888"/>
    <lineage>
        <taxon>Eukaryota</taxon>
        <taxon>Sar</taxon>
        <taxon>Alveolata</taxon>
        <taxon>Ciliophora</taxon>
        <taxon>Postciliodesmatophora</taxon>
        <taxon>Heterotrichea</taxon>
        <taxon>Heterotrichida</taxon>
        <taxon>Blepharismidae</taxon>
        <taxon>Blepharisma</taxon>
    </lineage>
</organism>
<evidence type="ECO:0000313" key="3">
    <source>
        <dbReference type="Proteomes" id="UP001162131"/>
    </source>
</evidence>
<dbReference type="EMBL" id="CAJZBQ010000034">
    <property type="protein sequence ID" value="CAG9323463.1"/>
    <property type="molecule type" value="Genomic_DNA"/>
</dbReference>
<evidence type="ECO:0000256" key="1">
    <source>
        <dbReference type="SAM" id="MobiDB-lite"/>
    </source>
</evidence>
<evidence type="ECO:0008006" key="4">
    <source>
        <dbReference type="Google" id="ProtNLM"/>
    </source>
</evidence>
<keyword evidence="3" id="KW-1185">Reference proteome</keyword>
<sequence>MQQTIKKNIMASHNMSIAKPSFLSQLHLFQQYQLSKPKLLKSYHGSSSGIYKSLPLLETIPKKPSVKHENTKRRSKSAIKPNFNDHEKLYETLKISNSIEKLPIYGFTSQTKFPTDEINHLSKMRNNIRKAIGVRQKGFPSVKLKKKLRIVGKVDTTLVTISKKIFNIKNHTNCIEKELKSINNPNYASHNMTKMSISAKEPFYVQVVASPSVSDFEDDVYFKSIYN</sequence>
<comment type="caution">
    <text evidence="2">The sequence shown here is derived from an EMBL/GenBank/DDBJ whole genome shotgun (WGS) entry which is preliminary data.</text>
</comment>
<reference evidence="2" key="1">
    <citation type="submission" date="2021-09" db="EMBL/GenBank/DDBJ databases">
        <authorList>
            <consortium name="AG Swart"/>
            <person name="Singh M."/>
            <person name="Singh A."/>
            <person name="Seah K."/>
            <person name="Emmerich C."/>
        </authorList>
    </citation>
    <scope>NUCLEOTIDE SEQUENCE</scope>
    <source>
        <strain evidence="2">ATCC30299</strain>
    </source>
</reference>
<evidence type="ECO:0000313" key="2">
    <source>
        <dbReference type="EMBL" id="CAG9323463.1"/>
    </source>
</evidence>
<accession>A0AAU9JCK3</accession>
<protein>
    <recommendedName>
        <fullName evidence="4">Ribosomal protein S4</fullName>
    </recommendedName>
</protein>
<feature type="region of interest" description="Disordered" evidence="1">
    <location>
        <begin position="62"/>
        <end position="81"/>
    </location>
</feature>
<proteinExistence type="predicted"/>
<name>A0AAU9JCK3_9CILI</name>
<dbReference type="Proteomes" id="UP001162131">
    <property type="component" value="Unassembled WGS sequence"/>
</dbReference>